<dbReference type="PANTHER" id="PTHR15066:SF0">
    <property type="entry name" value="TRANSMEMBRANE PROTEIN 187"/>
    <property type="match status" value="1"/>
</dbReference>
<organism evidence="1 2">
    <name type="scientific">Chelydra serpentina</name>
    <name type="common">Snapping turtle</name>
    <name type="synonym">Testudo serpentina</name>
    <dbReference type="NCBI Taxonomy" id="8475"/>
    <lineage>
        <taxon>Eukaryota</taxon>
        <taxon>Metazoa</taxon>
        <taxon>Chordata</taxon>
        <taxon>Craniata</taxon>
        <taxon>Vertebrata</taxon>
        <taxon>Euteleostomi</taxon>
        <taxon>Archelosauria</taxon>
        <taxon>Testudinata</taxon>
        <taxon>Testudines</taxon>
        <taxon>Cryptodira</taxon>
        <taxon>Durocryptodira</taxon>
        <taxon>Americhelydia</taxon>
        <taxon>Chelydroidea</taxon>
        <taxon>Chelydridae</taxon>
        <taxon>Chelydra</taxon>
    </lineage>
</organism>
<sequence length="270" mass="28198">GRNGSANGCTALAQRGGAVPWGVEAAGGARPGHGPEDRTALLHVSGAGTLCLAVLAAGPLDSVAVEVGYGHYAEPPVPWLPLALAMPCNSLVNLGYMALGWRWFPRAGHRPSRYLQATFALLALAYGPVQWARLWTQQPRAAVLDQWVTLPIFAWAGLWRHCLARGWQAGRAAQAVGASLLSHGLAPAHARGFEPALAAHVAGVAAPGGRGLGLDGARRLRRLPGLRAAEAGRRRAGPVGPVPETQRPRLVPGVRRAAIALRLGRAPPAQ</sequence>
<gene>
    <name evidence="1" type="primary">tmem187</name>
    <name evidence="1" type="ORF">G0U57_015058</name>
</gene>
<name>A0A8T1RWF4_CHESE</name>
<keyword evidence="1" id="KW-0812">Transmembrane</keyword>
<evidence type="ECO:0000313" key="1">
    <source>
        <dbReference type="EMBL" id="KAG6920685.1"/>
    </source>
</evidence>
<accession>A0A8T1RWF4</accession>
<dbReference type="OrthoDB" id="5973769at2759"/>
<dbReference type="Pfam" id="PF15100">
    <property type="entry name" value="TMEM187"/>
    <property type="match status" value="1"/>
</dbReference>
<evidence type="ECO:0000313" key="2">
    <source>
        <dbReference type="Proteomes" id="UP000765507"/>
    </source>
</evidence>
<keyword evidence="2" id="KW-1185">Reference proteome</keyword>
<protein>
    <submittedName>
        <fullName evidence="1">Transmembrane protein 187</fullName>
    </submittedName>
</protein>
<proteinExistence type="predicted"/>
<comment type="caution">
    <text evidence="1">The sequence shown here is derived from an EMBL/GenBank/DDBJ whole genome shotgun (WGS) entry which is preliminary data.</text>
</comment>
<dbReference type="EMBL" id="JAHGAV010004512">
    <property type="protein sequence ID" value="KAG6920685.1"/>
    <property type="molecule type" value="Genomic_DNA"/>
</dbReference>
<dbReference type="PANTHER" id="PTHR15066">
    <property type="entry name" value="TRANSMEMBRANE PROTEIN 187"/>
    <property type="match status" value="1"/>
</dbReference>
<dbReference type="AlphaFoldDB" id="A0A8T1RWF4"/>
<dbReference type="Proteomes" id="UP000765507">
    <property type="component" value="Unassembled WGS sequence"/>
</dbReference>
<dbReference type="GO" id="GO:0030133">
    <property type="term" value="C:transport vesicle"/>
    <property type="evidence" value="ECO:0007669"/>
    <property type="project" value="TreeGrafter"/>
</dbReference>
<feature type="non-terminal residue" evidence="1">
    <location>
        <position position="1"/>
    </location>
</feature>
<dbReference type="InterPro" id="IPR028066">
    <property type="entry name" value="TMEM187"/>
</dbReference>
<reference evidence="1 2" key="1">
    <citation type="journal article" date="2020" name="G3 (Bethesda)">
        <title>Draft Genome of the Common Snapping Turtle, Chelydra serpentina, a Model for Phenotypic Plasticity in Reptiles.</title>
        <authorList>
            <person name="Das D."/>
            <person name="Singh S.K."/>
            <person name="Bierstedt J."/>
            <person name="Erickson A."/>
            <person name="Galli G.L.J."/>
            <person name="Crossley D.A. 2nd"/>
            <person name="Rhen T."/>
        </authorList>
    </citation>
    <scope>NUCLEOTIDE SEQUENCE [LARGE SCALE GENOMIC DNA]</scope>
    <source>
        <strain evidence="1">KW</strain>
    </source>
</reference>
<keyword evidence="1" id="KW-0472">Membrane</keyword>